<keyword evidence="4" id="KW-1185">Reference proteome</keyword>
<comment type="caution">
    <text evidence="3">The sequence shown here is derived from an EMBL/GenBank/DDBJ whole genome shotgun (WGS) entry which is preliminary data.</text>
</comment>
<evidence type="ECO:0000313" key="4">
    <source>
        <dbReference type="Proteomes" id="UP000323632"/>
    </source>
</evidence>
<evidence type="ECO:0000259" key="1">
    <source>
        <dbReference type="Pfam" id="PF18962"/>
    </source>
</evidence>
<dbReference type="NCBIfam" id="TIGR04183">
    <property type="entry name" value="Por_Secre_tail"/>
    <property type="match status" value="1"/>
</dbReference>
<accession>A0A5M6CIA3</accession>
<gene>
    <name evidence="3" type="ORF">F0919_14185</name>
</gene>
<sequence>MKTLIFYIRPILTFTMCVIFLICCFSINNTAAQTIRSYATRQAVKISSGGGVSNASMATDGDPATHSSLNQSIYIGLDNRYVEQILDFNPNPASVSTYATMISANTPITVKVEMPSTILGLMNKIEIQAITGLQQSGGSWIYTNVGTAVSGNNLLSLLSGNGSNEITITPNVAFQGIRVRVSATALLANSAGVYHAYVKVPATGNTLCNDRIDVMSGIMPVTILGVLSTTASVSNPWAAVDNDMSTYAELKTGIDVLNEVYHTTMFNTVSKIGDTLQLALQDISGNLLTVGALTGFTIRLYNGETLAQTITNNPAILSLRLLNPVGNIMQMSAVPTVAFDKAEIMVGGVANAFSGIRIYEMDRKNAGVLLTSSQKNIYVYAGQTYTLNATAIATGDNVVFYDAPVNGNVMSAGPTTTTEAQSGTMLSFYTGTTRNGCLESSERKTINIHIIGFTRHFPDTAYLGQPYNSDIIVSDTNSLPLPSDFQYTTTSQLPEGLSLNPQTGVITGMLTSMTSVPPIIVNIFDSANNLPVGTFSYPFILSVGIPLGIDNILTCKTDGNEVLLQWSADSDKEHMDFIIERSMDAKKFNTTGVVKSNYGFGTVRTEYSFTDKQPDNGINYYRLKQTEKNGKVHYSNLVSAFINTKQSVSIYPNPVNTILNIRTENTSAVYIYNAAGQLVLTKTIDGQNNTGIDVSHLANGIYSLRIGDENEILIKNFIISH</sequence>
<dbReference type="Pfam" id="PF19081">
    <property type="entry name" value="Ig_7"/>
    <property type="match status" value="1"/>
</dbReference>
<evidence type="ECO:0000259" key="2">
    <source>
        <dbReference type="Pfam" id="PF19081"/>
    </source>
</evidence>
<dbReference type="Gene3D" id="2.60.40.10">
    <property type="entry name" value="Immunoglobulins"/>
    <property type="match status" value="2"/>
</dbReference>
<dbReference type="InterPro" id="IPR013783">
    <property type="entry name" value="Ig-like_fold"/>
</dbReference>
<evidence type="ECO:0000313" key="3">
    <source>
        <dbReference type="EMBL" id="KAA5533682.1"/>
    </source>
</evidence>
<dbReference type="Proteomes" id="UP000323632">
    <property type="component" value="Unassembled WGS sequence"/>
</dbReference>
<protein>
    <submittedName>
        <fullName evidence="3">T9SS type A sorting domain-containing protein</fullName>
    </submittedName>
</protein>
<dbReference type="AlphaFoldDB" id="A0A5M6CIA3"/>
<name>A0A5M6CIA3_9BACT</name>
<reference evidence="3 4" key="1">
    <citation type="submission" date="2019-09" db="EMBL/GenBank/DDBJ databases">
        <title>Genome sequence and assembly of Taibaiella sp.</title>
        <authorList>
            <person name="Chhetri G."/>
        </authorList>
    </citation>
    <scope>NUCLEOTIDE SEQUENCE [LARGE SCALE GENOMIC DNA]</scope>
    <source>
        <strain evidence="3 4">KVB11</strain>
    </source>
</reference>
<proteinExistence type="predicted"/>
<feature type="domain" description="Secretion system C-terminal sorting" evidence="1">
    <location>
        <begin position="650"/>
        <end position="719"/>
    </location>
</feature>
<dbReference type="RefSeq" id="WP_150033429.1">
    <property type="nucleotide sequence ID" value="NZ_VWSH01000003.1"/>
</dbReference>
<dbReference type="Pfam" id="PF05345">
    <property type="entry name" value="He_PIG"/>
    <property type="match status" value="1"/>
</dbReference>
<organism evidence="3 4">
    <name type="scientific">Taibaiella lutea</name>
    <dbReference type="NCBI Taxonomy" id="2608001"/>
    <lineage>
        <taxon>Bacteria</taxon>
        <taxon>Pseudomonadati</taxon>
        <taxon>Bacteroidota</taxon>
        <taxon>Chitinophagia</taxon>
        <taxon>Chitinophagales</taxon>
        <taxon>Chitinophagaceae</taxon>
        <taxon>Taibaiella</taxon>
    </lineage>
</organism>
<feature type="domain" description="Ig-like" evidence="2">
    <location>
        <begin position="377"/>
        <end position="450"/>
    </location>
</feature>
<dbReference type="Pfam" id="PF18962">
    <property type="entry name" value="Por_Secre_tail"/>
    <property type="match status" value="1"/>
</dbReference>
<dbReference type="EMBL" id="VWSH01000003">
    <property type="protein sequence ID" value="KAA5533682.1"/>
    <property type="molecule type" value="Genomic_DNA"/>
</dbReference>
<dbReference type="InterPro" id="IPR026444">
    <property type="entry name" value="Secre_tail"/>
</dbReference>
<dbReference type="InterPro" id="IPR044023">
    <property type="entry name" value="Ig_7"/>
</dbReference>